<dbReference type="AlphaFoldDB" id="M0CV96"/>
<accession>M0CV96</accession>
<sequence>MTEDVGPAAPPRETVVPDGVDADVDAGADADDDEVEPVELLVQLAEDGEIDPWDIDVVEVTDAFLARLDATDLRTSGRALFYASVLLRMKSDALLEPDADEEEPELEPWERALEGGGEMAGGDDVDGAPGSESGFDPVDALEAEMDRRLERKQARGSPETLDELVRELREAERESWWKRRREYDTSDSPRGYGRGTQTLDYRSTDDFRADDEPTAADVTGTAHTEDIESSIAAVEAALHEQYGKGRAEVLYAEIRTAAETPVTTYLSLLFLSHRGTVRLQQDDLFGDLWVRDPAAVDGAGDGGDGDAEDETTEAIAD</sequence>
<dbReference type="Gene3D" id="6.10.250.2410">
    <property type="match status" value="1"/>
</dbReference>
<evidence type="ECO:0000313" key="2">
    <source>
        <dbReference type="EMBL" id="ELZ27145.1"/>
    </source>
</evidence>
<name>M0CV96_HALPD</name>
<feature type="compositionally biased region" description="Acidic residues" evidence="1">
    <location>
        <begin position="20"/>
        <end position="34"/>
    </location>
</feature>
<evidence type="ECO:0000256" key="1">
    <source>
        <dbReference type="SAM" id="MobiDB-lite"/>
    </source>
</evidence>
<dbReference type="Pfam" id="PF02616">
    <property type="entry name" value="SMC_ScpA"/>
    <property type="match status" value="1"/>
</dbReference>
<proteinExistence type="predicted"/>
<reference evidence="2 3" key="1">
    <citation type="journal article" date="2014" name="PLoS Genet.">
        <title>Phylogenetically driven sequencing of extremely halophilic archaea reveals strategies for static and dynamic osmo-response.</title>
        <authorList>
            <person name="Becker E.A."/>
            <person name="Seitzer P.M."/>
            <person name="Tritt A."/>
            <person name="Larsen D."/>
            <person name="Krusor M."/>
            <person name="Yao A.I."/>
            <person name="Wu D."/>
            <person name="Madern D."/>
            <person name="Eisen J.A."/>
            <person name="Darling A.E."/>
            <person name="Facciotti M.T."/>
        </authorList>
    </citation>
    <scope>NUCLEOTIDE SEQUENCE [LARGE SCALE GENOMIC DNA]</scope>
    <source>
        <strain evidence="2 3">JCM 14848</strain>
    </source>
</reference>
<feature type="region of interest" description="Disordered" evidence="1">
    <location>
        <begin position="295"/>
        <end position="317"/>
    </location>
</feature>
<dbReference type="PATRIC" id="fig|1227487.5.peg.3445"/>
<protein>
    <submittedName>
        <fullName evidence="2">Condensin subunit scpa</fullName>
    </submittedName>
</protein>
<gene>
    <name evidence="2" type="ORF">C474_17394</name>
</gene>
<dbReference type="OrthoDB" id="53244at2157"/>
<dbReference type="Proteomes" id="UP000011513">
    <property type="component" value="Unassembled WGS sequence"/>
</dbReference>
<organism evidence="2 3">
    <name type="scientific">Halogeometricum pallidum JCM 14848</name>
    <dbReference type="NCBI Taxonomy" id="1227487"/>
    <lineage>
        <taxon>Archaea</taxon>
        <taxon>Methanobacteriati</taxon>
        <taxon>Methanobacteriota</taxon>
        <taxon>Stenosarchaea group</taxon>
        <taxon>Halobacteria</taxon>
        <taxon>Halobacteriales</taxon>
        <taxon>Haloferacaceae</taxon>
        <taxon>Halogeometricum</taxon>
    </lineage>
</organism>
<dbReference type="InterPro" id="IPR003768">
    <property type="entry name" value="ScpA"/>
</dbReference>
<dbReference type="RefSeq" id="WP_008389059.1">
    <property type="nucleotide sequence ID" value="NZ_AOIV01000041.1"/>
</dbReference>
<dbReference type="InParanoid" id="M0CV96"/>
<comment type="caution">
    <text evidence="2">The sequence shown here is derived from an EMBL/GenBank/DDBJ whole genome shotgun (WGS) entry which is preliminary data.</text>
</comment>
<feature type="region of interest" description="Disordered" evidence="1">
    <location>
        <begin position="1"/>
        <end position="34"/>
    </location>
</feature>
<feature type="compositionally biased region" description="Acidic residues" evidence="1">
    <location>
        <begin position="303"/>
        <end position="317"/>
    </location>
</feature>
<feature type="region of interest" description="Disordered" evidence="1">
    <location>
        <begin position="180"/>
        <end position="200"/>
    </location>
</feature>
<dbReference type="PANTHER" id="PTHR33969">
    <property type="entry name" value="SEGREGATION AND CONDENSATION PROTEIN A"/>
    <property type="match status" value="1"/>
</dbReference>
<evidence type="ECO:0000313" key="3">
    <source>
        <dbReference type="Proteomes" id="UP000011513"/>
    </source>
</evidence>
<dbReference type="EMBL" id="AOIV01000041">
    <property type="protein sequence ID" value="ELZ27145.1"/>
    <property type="molecule type" value="Genomic_DNA"/>
</dbReference>
<dbReference type="PANTHER" id="PTHR33969:SF2">
    <property type="entry name" value="SEGREGATION AND CONDENSATION PROTEIN A"/>
    <property type="match status" value="1"/>
</dbReference>
<dbReference type="InterPro" id="IPR023093">
    <property type="entry name" value="ScpA-like_C"/>
</dbReference>
<keyword evidence="3" id="KW-1185">Reference proteome</keyword>
<feature type="region of interest" description="Disordered" evidence="1">
    <location>
        <begin position="114"/>
        <end position="137"/>
    </location>
</feature>
<dbReference type="Gene3D" id="1.10.10.580">
    <property type="entry name" value="Structural maintenance of chromosome 1. Chain E"/>
    <property type="match status" value="1"/>
</dbReference>
<dbReference type="eggNOG" id="arCOG02610">
    <property type="taxonomic scope" value="Archaea"/>
</dbReference>